<evidence type="ECO:0000256" key="1">
    <source>
        <dbReference type="ARBA" id="ARBA00022517"/>
    </source>
</evidence>
<protein>
    <recommendedName>
        <fullName evidence="2">Ribosome-binding factor A</fullName>
    </recommendedName>
</protein>
<comment type="subunit">
    <text evidence="2">Monomer. Binds 30S ribosomal subunits, but not 50S ribosomal subunits or 70S ribosomes.</text>
</comment>
<reference evidence="3 4" key="1">
    <citation type="journal article" date="2016" name="Nat. Commun.">
        <title>Thousands of microbial genomes shed light on interconnected biogeochemical processes in an aquifer system.</title>
        <authorList>
            <person name="Anantharaman K."/>
            <person name="Brown C.T."/>
            <person name="Hug L.A."/>
            <person name="Sharon I."/>
            <person name="Castelle C.J."/>
            <person name="Probst A.J."/>
            <person name="Thomas B.C."/>
            <person name="Singh A."/>
            <person name="Wilkins M.J."/>
            <person name="Karaoz U."/>
            <person name="Brodie E.L."/>
            <person name="Williams K.H."/>
            <person name="Hubbard S.S."/>
            <person name="Banfield J.F."/>
        </authorList>
    </citation>
    <scope>NUCLEOTIDE SEQUENCE [LARGE SCALE GENOMIC DNA]</scope>
</reference>
<evidence type="ECO:0000313" key="3">
    <source>
        <dbReference type="EMBL" id="OGI39596.1"/>
    </source>
</evidence>
<evidence type="ECO:0000313" key="4">
    <source>
        <dbReference type="Proteomes" id="UP000178379"/>
    </source>
</evidence>
<keyword evidence="1 2" id="KW-0690">Ribosome biogenesis</keyword>
<dbReference type="GO" id="GO:0030490">
    <property type="term" value="P:maturation of SSU-rRNA"/>
    <property type="evidence" value="ECO:0007669"/>
    <property type="project" value="UniProtKB-UniRule"/>
</dbReference>
<dbReference type="InterPro" id="IPR023799">
    <property type="entry name" value="RbfA_dom_sf"/>
</dbReference>
<dbReference type="InterPro" id="IPR015946">
    <property type="entry name" value="KH_dom-like_a/b"/>
</dbReference>
<dbReference type="EMBL" id="MFSQ01000094">
    <property type="protein sequence ID" value="OGI39596.1"/>
    <property type="molecule type" value="Genomic_DNA"/>
</dbReference>
<sequence length="121" mass="13657">MRKESNRPRRVAELVKRELAMMLPHEAPKGVGRRVTVTDTEITRDLRTAHVYFSVLGGADEAATILPVLQQAAPHFRHLLTKRLVLRVVPEIRFHYDASLAQGDRIERLLAEALGRDKGKG</sequence>
<dbReference type="HAMAP" id="MF_00003">
    <property type="entry name" value="RbfA"/>
    <property type="match status" value="1"/>
</dbReference>
<dbReference type="PROSITE" id="PS01319">
    <property type="entry name" value="RBFA"/>
    <property type="match status" value="1"/>
</dbReference>
<keyword evidence="2" id="KW-0963">Cytoplasm</keyword>
<name>A0A1F6T3G9_9PROT</name>
<dbReference type="InterPro" id="IPR020053">
    <property type="entry name" value="Ribosome-bd_factorA_CS"/>
</dbReference>
<comment type="caution">
    <text evidence="3">The sequence shown here is derived from an EMBL/GenBank/DDBJ whole genome shotgun (WGS) entry which is preliminary data.</text>
</comment>
<dbReference type="AlphaFoldDB" id="A0A1F6T3G9"/>
<organism evidence="3 4">
    <name type="scientific">Candidatus Muproteobacteria bacterium RBG_16_62_13</name>
    <dbReference type="NCBI Taxonomy" id="1817756"/>
    <lineage>
        <taxon>Bacteria</taxon>
        <taxon>Pseudomonadati</taxon>
        <taxon>Pseudomonadota</taxon>
        <taxon>Candidatus Muproteobacteria</taxon>
    </lineage>
</organism>
<dbReference type="Pfam" id="PF02033">
    <property type="entry name" value="RBFA"/>
    <property type="match status" value="1"/>
</dbReference>
<gene>
    <name evidence="2" type="primary">rbfA</name>
    <name evidence="3" type="ORF">A2140_06800</name>
</gene>
<dbReference type="Proteomes" id="UP000178379">
    <property type="component" value="Unassembled WGS sequence"/>
</dbReference>
<comment type="similarity">
    <text evidence="2">Belongs to the RbfA family.</text>
</comment>
<evidence type="ECO:0000256" key="2">
    <source>
        <dbReference type="HAMAP-Rule" id="MF_00003"/>
    </source>
</evidence>
<dbReference type="PANTHER" id="PTHR33515">
    <property type="entry name" value="RIBOSOME-BINDING FACTOR A, CHLOROPLASTIC-RELATED"/>
    <property type="match status" value="1"/>
</dbReference>
<comment type="function">
    <text evidence="2">One of several proteins that assist in the late maturation steps of the functional core of the 30S ribosomal subunit. Associates with free 30S ribosomal subunits (but not with 30S subunits that are part of 70S ribosomes or polysomes). Required for efficient processing of 16S rRNA. May interact with the 5'-terminal helix region of 16S rRNA.</text>
</comment>
<dbReference type="Gene3D" id="3.30.300.20">
    <property type="match status" value="1"/>
</dbReference>
<dbReference type="GO" id="GO:0005829">
    <property type="term" value="C:cytosol"/>
    <property type="evidence" value="ECO:0007669"/>
    <property type="project" value="TreeGrafter"/>
</dbReference>
<dbReference type="PANTHER" id="PTHR33515:SF1">
    <property type="entry name" value="RIBOSOME-BINDING FACTOR A, CHLOROPLASTIC-RELATED"/>
    <property type="match status" value="1"/>
</dbReference>
<dbReference type="SUPFAM" id="SSF89919">
    <property type="entry name" value="Ribosome-binding factor A, RbfA"/>
    <property type="match status" value="1"/>
</dbReference>
<dbReference type="InterPro" id="IPR000238">
    <property type="entry name" value="RbfA"/>
</dbReference>
<proteinExistence type="inferred from homology"/>
<comment type="subcellular location">
    <subcellularLocation>
        <location evidence="2">Cytoplasm</location>
    </subcellularLocation>
</comment>
<dbReference type="NCBIfam" id="TIGR00082">
    <property type="entry name" value="rbfA"/>
    <property type="match status" value="1"/>
</dbReference>
<dbReference type="STRING" id="1817756.A2140_06800"/>
<accession>A0A1F6T3G9</accession>
<dbReference type="GO" id="GO:0043024">
    <property type="term" value="F:ribosomal small subunit binding"/>
    <property type="evidence" value="ECO:0007669"/>
    <property type="project" value="TreeGrafter"/>
</dbReference>